<keyword evidence="3" id="KW-1185">Reference proteome</keyword>
<dbReference type="Gene3D" id="3.40.630.10">
    <property type="entry name" value="Zn peptidases"/>
    <property type="match status" value="1"/>
</dbReference>
<reference evidence="2 3" key="1">
    <citation type="submission" date="2024-02" db="EMBL/GenBank/DDBJ databases">
        <title>Genome sequence of Aquincola sp. MAHUQ-54.</title>
        <authorList>
            <person name="Huq M.A."/>
        </authorList>
    </citation>
    <scope>NUCLEOTIDE SEQUENCE [LARGE SCALE GENOMIC DNA]</scope>
    <source>
        <strain evidence="2 3">MAHUQ-54</strain>
    </source>
</reference>
<keyword evidence="2" id="KW-0378">Hydrolase</keyword>
<dbReference type="GO" id="GO:0008270">
    <property type="term" value="F:zinc ion binding"/>
    <property type="evidence" value="ECO:0007669"/>
    <property type="project" value="InterPro"/>
</dbReference>
<dbReference type="GO" id="GO:0006508">
    <property type="term" value="P:proteolysis"/>
    <property type="evidence" value="ECO:0007669"/>
    <property type="project" value="InterPro"/>
</dbReference>
<evidence type="ECO:0000259" key="1">
    <source>
        <dbReference type="Pfam" id="PF00246"/>
    </source>
</evidence>
<evidence type="ECO:0000313" key="2">
    <source>
        <dbReference type="EMBL" id="MEF7614441.1"/>
    </source>
</evidence>
<dbReference type="Proteomes" id="UP001336250">
    <property type="component" value="Unassembled WGS sequence"/>
</dbReference>
<dbReference type="SUPFAM" id="SSF53187">
    <property type="entry name" value="Zn-dependent exopeptidases"/>
    <property type="match status" value="1"/>
</dbReference>
<gene>
    <name evidence="2" type="ORF">V4F39_11025</name>
</gene>
<accession>A0AAW9Q3M7</accession>
<comment type="caution">
    <text evidence="2">The sequence shown here is derived from an EMBL/GenBank/DDBJ whole genome shotgun (WGS) entry which is preliminary data.</text>
</comment>
<evidence type="ECO:0000313" key="3">
    <source>
        <dbReference type="Proteomes" id="UP001336250"/>
    </source>
</evidence>
<dbReference type="EMBL" id="JAZIBG010000025">
    <property type="protein sequence ID" value="MEF7614441.1"/>
    <property type="molecule type" value="Genomic_DNA"/>
</dbReference>
<dbReference type="Pfam" id="PF00246">
    <property type="entry name" value="Peptidase_M14"/>
    <property type="match status" value="1"/>
</dbReference>
<dbReference type="GO" id="GO:0004181">
    <property type="term" value="F:metallocarboxypeptidase activity"/>
    <property type="evidence" value="ECO:0007669"/>
    <property type="project" value="InterPro"/>
</dbReference>
<feature type="domain" description="Peptidase M14" evidence="1">
    <location>
        <begin position="27"/>
        <end position="160"/>
    </location>
</feature>
<name>A0AAW9Q3M7_9BURK</name>
<keyword evidence="2" id="KW-0121">Carboxypeptidase</keyword>
<dbReference type="AlphaFoldDB" id="A0AAW9Q3M7"/>
<dbReference type="RefSeq" id="WP_332289424.1">
    <property type="nucleotide sequence ID" value="NZ_JAZIBG010000025.1"/>
</dbReference>
<protein>
    <submittedName>
        <fullName evidence="2">M14 family zinc carboxypeptidase</fullName>
    </submittedName>
</protein>
<dbReference type="InterPro" id="IPR000834">
    <property type="entry name" value="Peptidase_M14"/>
</dbReference>
<organism evidence="2 3">
    <name type="scientific">Aquincola agrisoli</name>
    <dbReference type="NCBI Taxonomy" id="3119538"/>
    <lineage>
        <taxon>Bacteria</taxon>
        <taxon>Pseudomonadati</taxon>
        <taxon>Pseudomonadota</taxon>
        <taxon>Betaproteobacteria</taxon>
        <taxon>Burkholderiales</taxon>
        <taxon>Sphaerotilaceae</taxon>
        <taxon>Aquincola</taxon>
    </lineage>
</organism>
<keyword evidence="2" id="KW-0645">Protease</keyword>
<proteinExistence type="predicted"/>
<sequence>MTIDWTTPFEQGNGNETATWRQCIGFHQRLAQAFPQWLRFEEAGRSDGGVPIHVGVFSADGVFDPQAVKAAGRPVFFNNNGIHPGEPEGIDACMAMLRDLCLDPARRAALGRTVLVYIPVYNVDGALDRQDTSRVNQLGPEAFGFRGNARHLDLNRDFIKADSLNARTFAQVFTRWDPDVMVDTHTSNGADYQHVVTLIPTQPDKLGGRTGAHLRDAMLPALYADMAARGFPMCPYVNPVKEIPDDGIADFLDSPRFSTGYAALHHTIGFMPETHMLKPFAQRYHGTRALVDSALAYTVAHGDAIRAARAADRAAVSGGAPVALNWRLDETRNRPFRFSGFQAVHEPSRLGTYQRLRYDRAAPWEQDIPYFDRYEATAAAVPPRAYLLPQAWHDVAQRLQVHGLPLRRAVRAGRVAAEAYRVTRFDKRRLPFEGRHLHDVLEVRAEALDAEVAAGDWLVPLGGPHDRFAVETLEPLGIDSFFRWAFFDSVLDKKETFSDYVFEDEAERLLATEPGLRERFEAWKAARPGQLGDPQAVLGFIFLNARRYAEPAWRRCPVLRLPDIPEALLAEEAR</sequence>